<evidence type="ECO:0000313" key="3">
    <source>
        <dbReference type="RefSeq" id="XP_013785183.1"/>
    </source>
</evidence>
<proteinExistence type="predicted"/>
<dbReference type="Gene3D" id="1.10.437.10">
    <property type="entry name" value="Blc2-like"/>
    <property type="match status" value="1"/>
</dbReference>
<name>A0ABM1BMV3_LIMPO</name>
<keyword evidence="1" id="KW-1133">Transmembrane helix</keyword>
<evidence type="ECO:0000256" key="1">
    <source>
        <dbReference type="SAM" id="Phobius"/>
    </source>
</evidence>
<keyword evidence="1" id="KW-0472">Membrane</keyword>
<sequence length="142" mass="16070">MADCNGYRHTLNFESETYVTYLASDYLEFHLRLKGLDSSLYFPSSITNCSNKLTGDKVSMKIRLLGKEMDKHFSEQFTEIRSKLDITTTSLKTAFFGDGLVEYTENREEQRNESSWPVFKRFCGVAAGLGALTLGAFFASKS</sequence>
<dbReference type="Proteomes" id="UP000694941">
    <property type="component" value="Unplaced"/>
</dbReference>
<dbReference type="InterPro" id="IPR036834">
    <property type="entry name" value="Bcl-2-like_sf"/>
</dbReference>
<dbReference type="GeneID" id="106469252"/>
<keyword evidence="1" id="KW-0812">Transmembrane</keyword>
<keyword evidence="2" id="KW-1185">Reference proteome</keyword>
<reference evidence="3" key="1">
    <citation type="submission" date="2025-08" db="UniProtKB">
        <authorList>
            <consortium name="RefSeq"/>
        </authorList>
    </citation>
    <scope>IDENTIFICATION</scope>
    <source>
        <tissue evidence="3">Muscle</tissue>
    </source>
</reference>
<evidence type="ECO:0000313" key="2">
    <source>
        <dbReference type="Proteomes" id="UP000694941"/>
    </source>
</evidence>
<organism evidence="2 3">
    <name type="scientific">Limulus polyphemus</name>
    <name type="common">Atlantic horseshoe crab</name>
    <dbReference type="NCBI Taxonomy" id="6850"/>
    <lineage>
        <taxon>Eukaryota</taxon>
        <taxon>Metazoa</taxon>
        <taxon>Ecdysozoa</taxon>
        <taxon>Arthropoda</taxon>
        <taxon>Chelicerata</taxon>
        <taxon>Merostomata</taxon>
        <taxon>Xiphosura</taxon>
        <taxon>Limulidae</taxon>
        <taxon>Limulus</taxon>
    </lineage>
</organism>
<dbReference type="RefSeq" id="XP_013785183.1">
    <property type="nucleotide sequence ID" value="XM_013929729.2"/>
</dbReference>
<gene>
    <name evidence="3" type="primary">LOC106469252</name>
</gene>
<accession>A0ABM1BMV3</accession>
<protein>
    <submittedName>
        <fullName evidence="3">Uncharacterized protein LOC106469252 isoform X2</fullName>
    </submittedName>
</protein>
<feature type="transmembrane region" description="Helical" evidence="1">
    <location>
        <begin position="118"/>
        <end position="139"/>
    </location>
</feature>